<proteinExistence type="predicted"/>
<feature type="domain" description="Alginate export" evidence="2">
    <location>
        <begin position="280"/>
        <end position="463"/>
    </location>
</feature>
<sequence length="491" mass="52464">MVRLGFLAMNRSSSLAQVASGSVLVALTLAPGVAAAQASPLSRAVVVGGWSFRPEIEVRTRAEVRTDPVDTGGDVYGSSAVLAEGFGTTLPPIAETRAETDSQWIVGERARIGLTVDRGPLTGVFTLQDARLWGSTETIFLGAGQSELPSTAPWEAYLDVHTRSGRRAFFRMGRQRVVWGDGRLLGESDWAFTPRSLDALRFGVQLGDIDLEAMASLLSAPGATPPSVAGTRKPITEGTGAQLYGLDAVWHVAPLLQLEVTGLARVVREPRPSWLTPGDTFVVDARVFGEHRGFSYAAEGAYEFGRVATYGDDRPLSAFALAARAGLETALPWHLTFGARGAYASGDDGELEPGETQTRFDPILPDERRNIGLMGLYGWSNLIEGSGTVEVRPVEELSVRAGYTFAALAQSSGRWVTARLLPVGAVAENGSRVLGHEVDAIVSLTPWEPLRLEAGYGLFLFGEGGKAILTAANRPADMQHFGYLQATLRAP</sequence>
<dbReference type="InterPro" id="IPR025388">
    <property type="entry name" value="Alginate_export_dom"/>
</dbReference>
<dbReference type="Gene3D" id="2.40.160.100">
    <property type="match status" value="1"/>
</dbReference>
<gene>
    <name evidence="3" type="ORF">CAP_4573</name>
</gene>
<dbReference type="Proteomes" id="UP000019678">
    <property type="component" value="Unassembled WGS sequence"/>
</dbReference>
<keyword evidence="1" id="KW-0732">Signal</keyword>
<accession>A0A017T5C3</accession>
<reference evidence="3 4" key="1">
    <citation type="submission" date="2013-05" db="EMBL/GenBank/DDBJ databases">
        <title>Genome assembly of Chondromyces apiculatus DSM 436.</title>
        <authorList>
            <person name="Sharma G."/>
            <person name="Khatri I."/>
            <person name="Kaur C."/>
            <person name="Mayilraj S."/>
            <person name="Subramanian S."/>
        </authorList>
    </citation>
    <scope>NUCLEOTIDE SEQUENCE [LARGE SCALE GENOMIC DNA]</scope>
    <source>
        <strain evidence="3 4">DSM 436</strain>
    </source>
</reference>
<feature type="signal peptide" evidence="1">
    <location>
        <begin position="1"/>
        <end position="36"/>
    </location>
</feature>
<evidence type="ECO:0000256" key="1">
    <source>
        <dbReference type="SAM" id="SignalP"/>
    </source>
</evidence>
<name>A0A017T5C3_9BACT</name>
<dbReference type="InterPro" id="IPR053728">
    <property type="entry name" value="Alginate_Permeability_Chnl"/>
</dbReference>
<dbReference type="EMBL" id="ASRX01000034">
    <property type="protein sequence ID" value="EYF04434.1"/>
    <property type="molecule type" value="Genomic_DNA"/>
</dbReference>
<evidence type="ECO:0000259" key="2">
    <source>
        <dbReference type="Pfam" id="PF13372"/>
    </source>
</evidence>
<feature type="chain" id="PRO_5001496359" description="Alginate export domain-containing protein" evidence="1">
    <location>
        <begin position="37"/>
        <end position="491"/>
    </location>
</feature>
<evidence type="ECO:0000313" key="3">
    <source>
        <dbReference type="EMBL" id="EYF04434.1"/>
    </source>
</evidence>
<dbReference type="AlphaFoldDB" id="A0A017T5C3"/>
<protein>
    <recommendedName>
        <fullName evidence="2">Alginate export domain-containing protein</fullName>
    </recommendedName>
</protein>
<dbReference type="STRING" id="1192034.CAP_4573"/>
<evidence type="ECO:0000313" key="4">
    <source>
        <dbReference type="Proteomes" id="UP000019678"/>
    </source>
</evidence>
<comment type="caution">
    <text evidence="3">The sequence shown here is derived from an EMBL/GenBank/DDBJ whole genome shotgun (WGS) entry which is preliminary data.</text>
</comment>
<dbReference type="Pfam" id="PF13372">
    <property type="entry name" value="Alginate_exp"/>
    <property type="match status" value="1"/>
</dbReference>
<dbReference type="eggNOG" id="COG3203">
    <property type="taxonomic scope" value="Bacteria"/>
</dbReference>
<keyword evidence="4" id="KW-1185">Reference proteome</keyword>
<organism evidence="3 4">
    <name type="scientific">Chondromyces apiculatus DSM 436</name>
    <dbReference type="NCBI Taxonomy" id="1192034"/>
    <lineage>
        <taxon>Bacteria</taxon>
        <taxon>Pseudomonadati</taxon>
        <taxon>Myxococcota</taxon>
        <taxon>Polyangia</taxon>
        <taxon>Polyangiales</taxon>
        <taxon>Polyangiaceae</taxon>
        <taxon>Chondromyces</taxon>
    </lineage>
</organism>